<dbReference type="PANTHER" id="PTHR34645">
    <property type="entry name" value="SIMILAR TO HYPOTHETICAL PROTEIN"/>
    <property type="match status" value="1"/>
</dbReference>
<keyword evidence="3" id="KW-1185">Reference proteome</keyword>
<gene>
    <name evidence="2" type="ORF">C0Q70_09449</name>
</gene>
<dbReference type="InterPro" id="IPR038927">
    <property type="entry name" value="C6orf163"/>
</dbReference>
<dbReference type="PANTHER" id="PTHR34645:SF1">
    <property type="entry name" value="GENE 136-RELATED"/>
    <property type="match status" value="1"/>
</dbReference>
<evidence type="ECO:0000313" key="2">
    <source>
        <dbReference type="EMBL" id="PVD30187.1"/>
    </source>
</evidence>
<protein>
    <submittedName>
        <fullName evidence="2">Uncharacterized protein</fullName>
    </submittedName>
</protein>
<dbReference type="OrthoDB" id="8774892at2759"/>
<keyword evidence="1" id="KW-0175">Coiled coil</keyword>
<proteinExistence type="predicted"/>
<dbReference type="EMBL" id="PZQS01000005">
    <property type="protein sequence ID" value="PVD30187.1"/>
    <property type="molecule type" value="Genomic_DNA"/>
</dbReference>
<feature type="coiled-coil region" evidence="1">
    <location>
        <begin position="144"/>
        <end position="176"/>
    </location>
</feature>
<dbReference type="Proteomes" id="UP000245119">
    <property type="component" value="Linkage Group LG5"/>
</dbReference>
<feature type="coiled-coil region" evidence="1">
    <location>
        <begin position="214"/>
        <end position="248"/>
    </location>
</feature>
<organism evidence="2 3">
    <name type="scientific">Pomacea canaliculata</name>
    <name type="common">Golden apple snail</name>
    <dbReference type="NCBI Taxonomy" id="400727"/>
    <lineage>
        <taxon>Eukaryota</taxon>
        <taxon>Metazoa</taxon>
        <taxon>Spiralia</taxon>
        <taxon>Lophotrochozoa</taxon>
        <taxon>Mollusca</taxon>
        <taxon>Gastropoda</taxon>
        <taxon>Caenogastropoda</taxon>
        <taxon>Architaenioglossa</taxon>
        <taxon>Ampullarioidea</taxon>
        <taxon>Ampullariidae</taxon>
        <taxon>Pomacea</taxon>
    </lineage>
</organism>
<evidence type="ECO:0000313" key="3">
    <source>
        <dbReference type="Proteomes" id="UP000245119"/>
    </source>
</evidence>
<reference evidence="2 3" key="1">
    <citation type="submission" date="2018-04" db="EMBL/GenBank/DDBJ databases">
        <title>The genome of golden apple snail Pomacea canaliculata provides insight into stress tolerance and invasive adaptation.</title>
        <authorList>
            <person name="Liu C."/>
            <person name="Liu B."/>
            <person name="Ren Y."/>
            <person name="Zhang Y."/>
            <person name="Wang H."/>
            <person name="Li S."/>
            <person name="Jiang F."/>
            <person name="Yin L."/>
            <person name="Zhang G."/>
            <person name="Qian W."/>
            <person name="Fan W."/>
        </authorList>
    </citation>
    <scope>NUCLEOTIDE SEQUENCE [LARGE SCALE GENOMIC DNA]</scope>
    <source>
        <strain evidence="2">SZHN2017</strain>
        <tissue evidence="2">Muscle</tissue>
    </source>
</reference>
<accession>A0A2T7P9U1</accession>
<dbReference type="AlphaFoldDB" id="A0A2T7P9U1"/>
<evidence type="ECO:0000256" key="1">
    <source>
        <dbReference type="SAM" id="Coils"/>
    </source>
</evidence>
<sequence length="284" mass="33375">MDTVYNIKFPELTRYHGMPRRYEETRPVVVQTFAHRKILGLGHDIHVRLMEHLESEKTEAIQRAEKEIWRQADIRTEMAIKATREEMAGEVAKALAEQGKMHEQHIKRLVIKIEEKCAQEKAKAVTEAHREEQTLAAETIRNLRQYYNKELQSLKMKAEEEKKNALNDLEDAMNKQCQIALRRAHAEEQKTAREHYAIMREEFQEAIELQSKKTEAKMEEILVLKEEIAKLEQEKKNLIEYLEVSQKSFQECLQSMKIFDGVNVECMLPPINFEEIQQGLMIAK</sequence>
<name>A0A2T7P9U1_POMCA</name>
<comment type="caution">
    <text evidence="2">The sequence shown here is derived from an EMBL/GenBank/DDBJ whole genome shotgun (WGS) entry which is preliminary data.</text>
</comment>